<proteinExistence type="predicted"/>
<dbReference type="Pfam" id="PF04402">
    <property type="entry name" value="SIMPL"/>
    <property type="match status" value="1"/>
</dbReference>
<dbReference type="eggNOG" id="COG2968">
    <property type="taxonomic scope" value="Bacteria"/>
</dbReference>
<keyword evidence="3" id="KW-1185">Reference proteome</keyword>
<dbReference type="RefSeq" id="WP_035129434.1">
    <property type="nucleotide sequence ID" value="NZ_JPMD01000001.1"/>
</dbReference>
<dbReference type="Proteomes" id="UP000028542">
    <property type="component" value="Unassembled WGS sequence"/>
</dbReference>
<comment type="caution">
    <text evidence="1">The sequence shown here is derived from an EMBL/GenBank/DDBJ whole genome shotgun (WGS) entry which is preliminary data.</text>
</comment>
<reference evidence="2" key="2">
    <citation type="submission" date="2019-04" db="EMBL/GenBank/DDBJ databases">
        <title>Evolution of Biomass-Degrading Anaerobic Consortia Revealed by Metagenomics.</title>
        <authorList>
            <person name="Peng X."/>
        </authorList>
    </citation>
    <scope>NUCLEOTIDE SEQUENCE</scope>
    <source>
        <strain evidence="2">SIG254</strain>
    </source>
</reference>
<dbReference type="Proteomes" id="UP000768462">
    <property type="component" value="Unassembled WGS sequence"/>
</dbReference>
<dbReference type="AlphaFoldDB" id="A0A084JIZ8"/>
<gene>
    <name evidence="2" type="ORF">E7215_10095</name>
    <name evidence="1" type="ORF">IO99_01900</name>
</gene>
<evidence type="ECO:0000313" key="2">
    <source>
        <dbReference type="EMBL" id="MBE6060508.1"/>
    </source>
</evidence>
<sequence>MEERVISVKGKGKASIPPDTIEINMILTTLKPTYEEAMNAASRDLDELRLCLRSAGFDKKDIKTTNFRVDTKYENISDANGNYRRVFVGYEVTNNLRIEFEQNAMMLTRVLNALAGCKATPEFSIRYKVKDDTEVKDLLLERAVEDARSKAKVMAEAAGVRLGKVLSIDYSGSDIQLYRDIYSINKNLISTGGAPNIDLQPDDIDVEDTVTVVWRMES</sequence>
<dbReference type="PANTHER" id="PTHR34387">
    <property type="entry name" value="SLR1258 PROTEIN"/>
    <property type="match status" value="1"/>
</dbReference>
<dbReference type="Gene3D" id="3.30.110.170">
    <property type="entry name" value="Protein of unknown function (DUF541), domain 1"/>
    <property type="match status" value="1"/>
</dbReference>
<dbReference type="EMBL" id="SVCM01000114">
    <property type="protein sequence ID" value="MBE6060508.1"/>
    <property type="molecule type" value="Genomic_DNA"/>
</dbReference>
<dbReference type="STRING" id="318464.IO99_01900"/>
<protein>
    <submittedName>
        <fullName evidence="2">DUF541 domain-containing protein</fullName>
    </submittedName>
</protein>
<dbReference type="InterPro" id="IPR052022">
    <property type="entry name" value="26kDa_periplasmic_antigen"/>
</dbReference>
<dbReference type="EMBL" id="JPMD01000001">
    <property type="protein sequence ID" value="KEZ88932.1"/>
    <property type="molecule type" value="Genomic_DNA"/>
</dbReference>
<accession>A0A084JIZ8</accession>
<dbReference type="Gene3D" id="3.30.70.2970">
    <property type="entry name" value="Protein of unknown function (DUF541), domain 2"/>
    <property type="match status" value="1"/>
</dbReference>
<reference evidence="1 3" key="1">
    <citation type="submission" date="2014-07" db="EMBL/GenBank/DDBJ databases">
        <title>Draft genome of Clostridium sulfidigenes 113A isolated from sediments associated with methane hydrate from Krishna Godavari basin.</title>
        <authorList>
            <person name="Honkalas V.S."/>
            <person name="Dabir A.P."/>
            <person name="Arora P."/>
            <person name="Dhakephalkar P.K."/>
        </authorList>
    </citation>
    <scope>NUCLEOTIDE SEQUENCE [LARGE SCALE GENOMIC DNA]</scope>
    <source>
        <strain evidence="1 3">113A</strain>
    </source>
</reference>
<dbReference type="InterPro" id="IPR007497">
    <property type="entry name" value="SIMPL/DUF541"/>
</dbReference>
<evidence type="ECO:0000313" key="1">
    <source>
        <dbReference type="EMBL" id="KEZ88932.1"/>
    </source>
</evidence>
<organism evidence="1 3">
    <name type="scientific">Clostridium sulfidigenes</name>
    <dbReference type="NCBI Taxonomy" id="318464"/>
    <lineage>
        <taxon>Bacteria</taxon>
        <taxon>Bacillati</taxon>
        <taxon>Bacillota</taxon>
        <taxon>Clostridia</taxon>
        <taxon>Eubacteriales</taxon>
        <taxon>Clostridiaceae</taxon>
        <taxon>Clostridium</taxon>
    </lineage>
</organism>
<dbReference type="PANTHER" id="PTHR34387:SF2">
    <property type="entry name" value="SLR1258 PROTEIN"/>
    <property type="match status" value="1"/>
</dbReference>
<dbReference type="GO" id="GO:0006974">
    <property type="term" value="P:DNA damage response"/>
    <property type="evidence" value="ECO:0007669"/>
    <property type="project" value="TreeGrafter"/>
</dbReference>
<evidence type="ECO:0000313" key="3">
    <source>
        <dbReference type="Proteomes" id="UP000028542"/>
    </source>
</evidence>
<name>A0A084JIZ8_9CLOT</name>